<dbReference type="InterPro" id="IPR036265">
    <property type="entry name" value="HIT-like_sf"/>
</dbReference>
<dbReference type="InterPro" id="IPR011146">
    <property type="entry name" value="HIT-like"/>
</dbReference>
<feature type="short sequence motif" description="Histidine triad motif" evidence="1">
    <location>
        <begin position="349"/>
        <end position="353"/>
    </location>
</feature>
<dbReference type="Gene3D" id="3.30.428.10">
    <property type="entry name" value="HIT-like"/>
    <property type="match status" value="1"/>
</dbReference>
<evidence type="ECO:0000313" key="5">
    <source>
        <dbReference type="Proteomes" id="UP000007350"/>
    </source>
</evidence>
<dbReference type="InterPro" id="IPR019808">
    <property type="entry name" value="Histidine_triad_CS"/>
</dbReference>
<comment type="caution">
    <text evidence="4">The sequence shown here is derived from an EMBL/GenBank/DDBJ whole genome shotgun (WGS) entry which is preliminary data.</text>
</comment>
<dbReference type="Proteomes" id="UP000007350">
    <property type="component" value="Unassembled WGS sequence"/>
</dbReference>
<reference evidence="4 5" key="1">
    <citation type="journal article" date="2012" name="BMC Genomics">
        <title>Comparative genomic analysis of human infective Trypanosoma cruzi lineages with the bat-restricted subspecies T. cruzi marinkellei.</title>
        <authorList>
            <person name="Franzen O."/>
            <person name="Talavera-Lopez C."/>
            <person name="Ochaya S."/>
            <person name="Butler C.E."/>
            <person name="Messenger L.A."/>
            <person name="Lewis M.D."/>
            <person name="Llewellyn M.S."/>
            <person name="Marinkelle C.J."/>
            <person name="Tyler K.M."/>
            <person name="Miles M.A."/>
            <person name="Andersson B."/>
        </authorList>
    </citation>
    <scope>NUCLEOTIDE SEQUENCE [LARGE SCALE GENOMIC DNA]</scope>
    <source>
        <strain evidence="4 5">B7</strain>
    </source>
</reference>
<evidence type="ECO:0000256" key="1">
    <source>
        <dbReference type="PROSITE-ProRule" id="PRU00464"/>
    </source>
</evidence>
<evidence type="ECO:0000256" key="2">
    <source>
        <dbReference type="SAM" id="MobiDB-lite"/>
    </source>
</evidence>
<name>K2MIB9_TRYCR</name>
<feature type="region of interest" description="Disordered" evidence="2">
    <location>
        <begin position="361"/>
        <end position="384"/>
    </location>
</feature>
<feature type="domain" description="HIT" evidence="3">
    <location>
        <begin position="236"/>
        <end position="365"/>
    </location>
</feature>
<dbReference type="PROSITE" id="PS51084">
    <property type="entry name" value="HIT_2"/>
    <property type="match status" value="1"/>
</dbReference>
<organism evidence="4 5">
    <name type="scientific">Trypanosoma cruzi marinkellei</name>
    <dbReference type="NCBI Taxonomy" id="85056"/>
    <lineage>
        <taxon>Eukaryota</taxon>
        <taxon>Discoba</taxon>
        <taxon>Euglenozoa</taxon>
        <taxon>Kinetoplastea</taxon>
        <taxon>Metakinetoplastina</taxon>
        <taxon>Trypanosomatida</taxon>
        <taxon>Trypanosomatidae</taxon>
        <taxon>Trypanosoma</taxon>
        <taxon>Schizotrypanum</taxon>
    </lineage>
</organism>
<evidence type="ECO:0000313" key="4">
    <source>
        <dbReference type="EMBL" id="EKF26880.1"/>
    </source>
</evidence>
<dbReference type="EMBL" id="AHKC01019713">
    <property type="protein sequence ID" value="EKF26880.1"/>
    <property type="molecule type" value="Genomic_DNA"/>
</dbReference>
<protein>
    <recommendedName>
        <fullName evidence="3">HIT domain-containing protein</fullName>
    </recommendedName>
</protein>
<accession>K2MIB9</accession>
<sequence>MRGAQLPAHLALCSSPYRHWIVSAGNGSDSFEFFCRSRGHVTEGHDCFSSRTPVSSHAVARFRLDHLLPGDWSRLLQHCRRLTSPGGSFNYSSPGDMAAVMRGIHAAASEEASQVVVNSAFMHIVERTVGDFFPNNMIYHELQRRYVVPPSGATATNEGTMDFFSWLLHLQEGEEEKEGETTVSCIGGEADDIGKDPLAQNAFAMEKTIQNERIFLAGFPHAVVNDGKHEDNDKPIFNFFPHRVIISDCIPYSSRYFVVMVNHKPIVPGHLMVVPIRCVGTIHGLTLDEVEDWGHVMHLTIRVLKQVAAARQKNSGNTSSDSSPCNDDMEGGFSIAIQQGTLAGQTVPHLHTHVIPFDPCGKLAGEPEDEEVQQRQPCRTGKQMSEEAEMLRSHFEFLTERGMGSVTHAV</sequence>
<dbReference type="PROSITE" id="PS00892">
    <property type="entry name" value="HIT_1"/>
    <property type="match status" value="1"/>
</dbReference>
<dbReference type="PANTHER" id="PTHR46243">
    <property type="entry name" value="BIS(5'-ADENOSYL)-TRIPHOSPHATASE"/>
    <property type="match status" value="1"/>
</dbReference>
<dbReference type="AlphaFoldDB" id="K2MIB9"/>
<dbReference type="PANTHER" id="PTHR46243:SF1">
    <property type="entry name" value="BIS(5'-ADENOSYL)-TRIPHOSPHATASE"/>
    <property type="match status" value="1"/>
</dbReference>
<dbReference type="SUPFAM" id="SSF54197">
    <property type="entry name" value="HIT-like"/>
    <property type="match status" value="1"/>
</dbReference>
<dbReference type="Pfam" id="PF01230">
    <property type="entry name" value="HIT"/>
    <property type="match status" value="1"/>
</dbReference>
<dbReference type="GO" id="GO:0003824">
    <property type="term" value="F:catalytic activity"/>
    <property type="evidence" value="ECO:0007669"/>
    <property type="project" value="InterPro"/>
</dbReference>
<dbReference type="OrthoDB" id="672793at2759"/>
<gene>
    <name evidence="4" type="ORF">MOQ_009411</name>
</gene>
<dbReference type="InterPro" id="IPR051884">
    <property type="entry name" value="Bis(5'-adenosyl)-TPase_reg"/>
</dbReference>
<evidence type="ECO:0000259" key="3">
    <source>
        <dbReference type="PROSITE" id="PS51084"/>
    </source>
</evidence>
<keyword evidence="5" id="KW-1185">Reference proteome</keyword>
<proteinExistence type="predicted"/>